<organism evidence="2 3">
    <name type="scientific">Pelagomonas calceolata</name>
    <dbReference type="NCBI Taxonomy" id="35677"/>
    <lineage>
        <taxon>Eukaryota</taxon>
        <taxon>Sar</taxon>
        <taxon>Stramenopiles</taxon>
        <taxon>Ochrophyta</taxon>
        <taxon>Pelagophyceae</taxon>
        <taxon>Pelagomonadales</taxon>
        <taxon>Pelagomonadaceae</taxon>
        <taxon>Pelagomonas</taxon>
    </lineage>
</organism>
<protein>
    <recommendedName>
        <fullName evidence="4">F-box domain-containing protein</fullName>
    </recommendedName>
</protein>
<feature type="compositionally biased region" description="Polar residues" evidence="1">
    <location>
        <begin position="658"/>
        <end position="672"/>
    </location>
</feature>
<evidence type="ECO:0000256" key="1">
    <source>
        <dbReference type="SAM" id="MobiDB-lite"/>
    </source>
</evidence>
<keyword evidence="3" id="KW-1185">Reference proteome</keyword>
<sequence length="687" mass="74202">MSRRHSTSPDSKPITTRLHKLTALLDELATAKHQPDDTATEFLPTKLLKRVLAYVGSGGAAAATNNRWRRVAANPELWRDAVQRAAVRAESRETADGRARQQAKDVILALRAASRALAATPGSRIAELRDAMAAAARRQRRAPTDVERPVLEASCDVLGLNSATASHFRAALDGAPAAPGAKPRPRLGAALAALDVPALALSDDADAHRRLYELAVATADPAFPAPARAAKANVHLGRLAAWCVAAANCRDALLRARHTTPQPPRGPPAAAVVAAGERAVKRWLRLCAPGGASPEKSPEKPPQAMTTPSRFAQTRRRRRPAPSCPPPSTPSLRSIFDASRSKPVPRGADCAQTLRKFYAIHNPSLLPRAAQIAREWRGSEETLFALLRYKYGSGTSSSKPLALALDAAETAKPRRRRSMSVVPAREGPRDRAEALRTLRAEVERLKALEEENAAKVEKEKRRANYASQRAKSLKEERDDAIEKAAEVTTLRRESAKLRENESKRLVELERLQKALEREREASSARTPASPSKPARDVLDPEAVAVDAVLAALSDVLVAECATEVEFELEFGLSEAQLLGLAPLPELPSTVPEEPARPSLEEQIAAGRRSLRRARSASPPRRRDASETPATLLRGWAREQAPSSGSSKASPTLRDLETTFRSLSSELSPSTAQGVLDGLEAPLDGLVR</sequence>
<evidence type="ECO:0008006" key="4">
    <source>
        <dbReference type="Google" id="ProtNLM"/>
    </source>
</evidence>
<feature type="region of interest" description="Disordered" evidence="1">
    <location>
        <begin position="454"/>
        <end position="479"/>
    </location>
</feature>
<proteinExistence type="predicted"/>
<feature type="region of interest" description="Disordered" evidence="1">
    <location>
        <begin position="606"/>
        <end position="687"/>
    </location>
</feature>
<reference evidence="2" key="1">
    <citation type="submission" date="2021-11" db="EMBL/GenBank/DDBJ databases">
        <authorList>
            <consortium name="Genoscope - CEA"/>
            <person name="William W."/>
        </authorList>
    </citation>
    <scope>NUCLEOTIDE SEQUENCE</scope>
</reference>
<dbReference type="AlphaFoldDB" id="A0A8J2WV78"/>
<feature type="region of interest" description="Disordered" evidence="1">
    <location>
        <begin position="290"/>
        <end position="347"/>
    </location>
</feature>
<dbReference type="EMBL" id="CAKKNE010000002">
    <property type="protein sequence ID" value="CAH0369682.1"/>
    <property type="molecule type" value="Genomic_DNA"/>
</dbReference>
<evidence type="ECO:0000313" key="2">
    <source>
        <dbReference type="EMBL" id="CAH0369682.1"/>
    </source>
</evidence>
<feature type="compositionally biased region" description="Polar residues" evidence="1">
    <location>
        <begin position="640"/>
        <end position="649"/>
    </location>
</feature>
<comment type="caution">
    <text evidence="2">The sequence shown here is derived from an EMBL/GenBank/DDBJ whole genome shotgun (WGS) entry which is preliminary data.</text>
</comment>
<evidence type="ECO:0000313" key="3">
    <source>
        <dbReference type="Proteomes" id="UP000789595"/>
    </source>
</evidence>
<gene>
    <name evidence="2" type="ORF">PECAL_2P28140</name>
</gene>
<name>A0A8J2WV78_9STRA</name>
<feature type="region of interest" description="Disordered" evidence="1">
    <location>
        <begin position="516"/>
        <end position="537"/>
    </location>
</feature>
<accession>A0A8J2WV78</accession>
<dbReference type="Proteomes" id="UP000789595">
    <property type="component" value="Unassembled WGS sequence"/>
</dbReference>